<name>A0AC58UBJ1_TOBAC</name>
<accession>A0AC58UBJ1</accession>
<proteinExistence type="predicted"/>
<protein>
    <submittedName>
        <fullName evidence="2">Uncharacterized protein LOC142179867</fullName>
    </submittedName>
</protein>
<evidence type="ECO:0000313" key="2">
    <source>
        <dbReference type="RefSeq" id="XP_075106856.1"/>
    </source>
</evidence>
<organism evidence="1 2">
    <name type="scientific">Nicotiana tabacum</name>
    <name type="common">Common tobacco</name>
    <dbReference type="NCBI Taxonomy" id="4097"/>
    <lineage>
        <taxon>Eukaryota</taxon>
        <taxon>Viridiplantae</taxon>
        <taxon>Streptophyta</taxon>
        <taxon>Embryophyta</taxon>
        <taxon>Tracheophyta</taxon>
        <taxon>Spermatophyta</taxon>
        <taxon>Magnoliopsida</taxon>
        <taxon>eudicotyledons</taxon>
        <taxon>Gunneridae</taxon>
        <taxon>Pentapetalae</taxon>
        <taxon>asterids</taxon>
        <taxon>lamiids</taxon>
        <taxon>Solanales</taxon>
        <taxon>Solanaceae</taxon>
        <taxon>Nicotianoideae</taxon>
        <taxon>Nicotianeae</taxon>
        <taxon>Nicotiana</taxon>
    </lineage>
</organism>
<reference evidence="2" key="2">
    <citation type="submission" date="2025-08" db="UniProtKB">
        <authorList>
            <consortium name="RefSeq"/>
        </authorList>
    </citation>
    <scope>IDENTIFICATION</scope>
    <source>
        <tissue evidence="2">Leaf</tissue>
    </source>
</reference>
<reference evidence="1" key="1">
    <citation type="journal article" date="2014" name="Nat. Commun.">
        <title>The tobacco genome sequence and its comparison with those of tomato and potato.</title>
        <authorList>
            <person name="Sierro N."/>
            <person name="Battey J.N."/>
            <person name="Ouadi S."/>
            <person name="Bakaher N."/>
            <person name="Bovet L."/>
            <person name="Willig A."/>
            <person name="Goepfert S."/>
            <person name="Peitsch M.C."/>
            <person name="Ivanov N.V."/>
        </authorList>
    </citation>
    <scope>NUCLEOTIDE SEQUENCE [LARGE SCALE GENOMIC DNA]</scope>
</reference>
<dbReference type="RefSeq" id="XP_075106856.1">
    <property type="nucleotide sequence ID" value="XM_075250755.1"/>
</dbReference>
<sequence length="539" mass="61737">MGNEEESEDKMIEEIEQVLNLSCKYAHGLGRFEELDRPVTLTPPKSSIDEAPKVELKPLPAHLCYAYLGNSETFPVIISSSLTEVREEKLLRVLREHKKAIGWTISDIKGISPSFCMHKIFLEDGHRPSIEKQRRLNPIIKEVVKKEVIKLLDAGIMFPISDSNWKCMMTIFADMLEQFIEVFMDDFSVFGSSYDDGLKNLGKVLARCEETNLVLNWEKLLENDVIFNFNEAFLKAFEKLKKKQCADQLMRRCISEKEVELYCMIVMPRRMEVIMEDAHAFVRKCNQCQRIGKITRRHKIPLNNILDVEIFDVCGIDFMGLFPLFRGTKYILLAVDYVSKWEEAIELPTNDVKVVAVFVKKNIFSRFGTPHALISDEGTHFCNRLLNNLLIKYGVRHRVTTTYHPQISGQAEVSYREIKQILEKKVSVNRKDWAAKLDDALWTYRTAYKTPSGASPYKRWSGPFEVVRVTLYGAIELRALNGERVKYYWGGVIDCEKSKVDMGSDSANKGNGVEKSSTTVPAPQKNKQMEGSSLQAKGK</sequence>
<evidence type="ECO:0000313" key="1">
    <source>
        <dbReference type="Proteomes" id="UP000790787"/>
    </source>
</evidence>
<keyword evidence="1" id="KW-1185">Reference proteome</keyword>
<gene>
    <name evidence="2" type="primary">LOC142179867</name>
</gene>
<dbReference type="Proteomes" id="UP000790787">
    <property type="component" value="Chromosome 4"/>
</dbReference>